<dbReference type="Gene3D" id="1.10.287.130">
    <property type="match status" value="1"/>
</dbReference>
<evidence type="ECO:0000259" key="7">
    <source>
        <dbReference type="PROSITE" id="PS50109"/>
    </source>
</evidence>
<dbReference type="Gene3D" id="3.30.565.10">
    <property type="entry name" value="Histidine kinase-like ATPase, C-terminal domain"/>
    <property type="match status" value="1"/>
</dbReference>
<protein>
    <recommendedName>
        <fullName evidence="2">histidine kinase</fullName>
        <ecNumber evidence="2">2.7.13.3</ecNumber>
    </recommendedName>
</protein>
<evidence type="ECO:0000313" key="9">
    <source>
        <dbReference type="Proteomes" id="UP000196368"/>
    </source>
</evidence>
<comment type="caution">
    <text evidence="8">The sequence shown here is derived from an EMBL/GenBank/DDBJ whole genome shotgun (WGS) entry which is preliminary data.</text>
</comment>
<organism evidence="8 9">
    <name type="scientific">Candidatus Avelusimicrobium gallicola</name>
    <dbReference type="NCBI Taxonomy" id="2562704"/>
    <lineage>
        <taxon>Bacteria</taxon>
        <taxon>Pseudomonadati</taxon>
        <taxon>Elusimicrobiota</taxon>
        <taxon>Elusimicrobia</taxon>
        <taxon>Elusimicrobiales</taxon>
        <taxon>Elusimicrobiaceae</taxon>
        <taxon>Candidatus Avelusimicrobium</taxon>
    </lineage>
</organism>
<dbReference type="SUPFAM" id="SSF55874">
    <property type="entry name" value="ATPase domain of HSP90 chaperone/DNA topoisomerase II/histidine kinase"/>
    <property type="match status" value="1"/>
</dbReference>
<dbReference type="InterPro" id="IPR005467">
    <property type="entry name" value="His_kinase_dom"/>
</dbReference>
<accession>A0A1Y4DQ05</accession>
<reference evidence="9" key="1">
    <citation type="submission" date="2017-04" db="EMBL/GenBank/DDBJ databases">
        <title>Function of individual gut microbiota members based on whole genome sequencing of pure cultures obtained from chicken caecum.</title>
        <authorList>
            <person name="Medvecky M."/>
            <person name="Cejkova D."/>
            <person name="Polansky O."/>
            <person name="Karasova D."/>
            <person name="Kubasova T."/>
            <person name="Cizek A."/>
            <person name="Rychlik I."/>
        </authorList>
    </citation>
    <scope>NUCLEOTIDE SEQUENCE [LARGE SCALE GENOMIC DNA]</scope>
    <source>
        <strain evidence="9">An273</strain>
    </source>
</reference>
<proteinExistence type="predicted"/>
<gene>
    <name evidence="8" type="ORF">B5F75_01375</name>
</gene>
<keyword evidence="3" id="KW-0597">Phosphoprotein</keyword>
<keyword evidence="4" id="KW-0808">Transferase</keyword>
<evidence type="ECO:0000256" key="2">
    <source>
        <dbReference type="ARBA" id="ARBA00012438"/>
    </source>
</evidence>
<dbReference type="SUPFAM" id="SSF47384">
    <property type="entry name" value="Homodimeric domain of signal transducing histidine kinase"/>
    <property type="match status" value="1"/>
</dbReference>
<keyword evidence="5" id="KW-0418">Kinase</keyword>
<dbReference type="GO" id="GO:0000155">
    <property type="term" value="F:phosphorelay sensor kinase activity"/>
    <property type="evidence" value="ECO:0007669"/>
    <property type="project" value="InterPro"/>
</dbReference>
<dbReference type="GO" id="GO:0004721">
    <property type="term" value="F:phosphoprotein phosphatase activity"/>
    <property type="evidence" value="ECO:0007669"/>
    <property type="project" value="TreeGrafter"/>
</dbReference>
<dbReference type="PANTHER" id="PTHR45453:SF1">
    <property type="entry name" value="PHOSPHATE REGULON SENSOR PROTEIN PHOR"/>
    <property type="match status" value="1"/>
</dbReference>
<evidence type="ECO:0000256" key="4">
    <source>
        <dbReference type="ARBA" id="ARBA00022679"/>
    </source>
</evidence>
<dbReference type="RefSeq" id="WP_087286792.1">
    <property type="nucleotide sequence ID" value="NZ_NFJD01000001.1"/>
</dbReference>
<dbReference type="PRINTS" id="PR00344">
    <property type="entry name" value="BCTRLSENSOR"/>
</dbReference>
<dbReference type="EC" id="2.7.13.3" evidence="2"/>
<evidence type="ECO:0000313" key="8">
    <source>
        <dbReference type="EMBL" id="OUO57451.1"/>
    </source>
</evidence>
<dbReference type="InterPro" id="IPR050351">
    <property type="entry name" value="BphY/WalK/GraS-like"/>
</dbReference>
<dbReference type="EMBL" id="NFJD01000001">
    <property type="protein sequence ID" value="OUO57451.1"/>
    <property type="molecule type" value="Genomic_DNA"/>
</dbReference>
<dbReference type="InterPro" id="IPR036097">
    <property type="entry name" value="HisK_dim/P_sf"/>
</dbReference>
<dbReference type="Pfam" id="PF00512">
    <property type="entry name" value="HisKA"/>
    <property type="match status" value="1"/>
</dbReference>
<comment type="catalytic activity">
    <reaction evidence="1">
        <text>ATP + protein L-histidine = ADP + protein N-phospho-L-histidine.</text>
        <dbReference type="EC" id="2.7.13.3"/>
    </reaction>
</comment>
<dbReference type="InterPro" id="IPR004358">
    <property type="entry name" value="Sig_transdc_His_kin-like_C"/>
</dbReference>
<evidence type="ECO:0000256" key="6">
    <source>
        <dbReference type="ARBA" id="ARBA00023012"/>
    </source>
</evidence>
<dbReference type="InterPro" id="IPR003661">
    <property type="entry name" value="HisK_dim/P_dom"/>
</dbReference>
<dbReference type="AlphaFoldDB" id="A0A1Y4DQ05"/>
<evidence type="ECO:0000256" key="1">
    <source>
        <dbReference type="ARBA" id="ARBA00000085"/>
    </source>
</evidence>
<keyword evidence="9" id="KW-1185">Reference proteome</keyword>
<evidence type="ECO:0000256" key="5">
    <source>
        <dbReference type="ARBA" id="ARBA00022777"/>
    </source>
</evidence>
<dbReference type="Pfam" id="PF02518">
    <property type="entry name" value="HATPase_c"/>
    <property type="match status" value="1"/>
</dbReference>
<sequence length="250" mass="27646">MNEPNDITVTSRALSLISHKLKTPLSIINGYSEAILSQAKKEKFSPFTSKALEEINKQGGRMSLLVDKLMAFNKVTAAQTEGIEKQTVYLKNLIKDCAAKAIAQEEETPAPAPVTDDTSVKRGTFVEIDCPEHLSVTANEEMLRLCIRELLANAIKFNNKMEKIIKVQCANHGDTISISVRDYGAGIRPQDVNRIFEPFYQVDDYFTGQISGWGLGLPMVKRILDLHDGSISVVSDRGLGSIFTINFPVL</sequence>
<dbReference type="PROSITE" id="PS50109">
    <property type="entry name" value="HIS_KIN"/>
    <property type="match status" value="1"/>
</dbReference>
<dbReference type="InterPro" id="IPR003594">
    <property type="entry name" value="HATPase_dom"/>
</dbReference>
<dbReference type="GO" id="GO:0016036">
    <property type="term" value="P:cellular response to phosphate starvation"/>
    <property type="evidence" value="ECO:0007669"/>
    <property type="project" value="TreeGrafter"/>
</dbReference>
<dbReference type="PANTHER" id="PTHR45453">
    <property type="entry name" value="PHOSPHATE REGULON SENSOR PROTEIN PHOR"/>
    <property type="match status" value="1"/>
</dbReference>
<keyword evidence="6" id="KW-0902">Two-component regulatory system</keyword>
<dbReference type="CDD" id="cd00082">
    <property type="entry name" value="HisKA"/>
    <property type="match status" value="1"/>
</dbReference>
<dbReference type="OrthoDB" id="9813151at2"/>
<dbReference type="SMART" id="SM00388">
    <property type="entry name" value="HisKA"/>
    <property type="match status" value="1"/>
</dbReference>
<name>A0A1Y4DQ05_9BACT</name>
<dbReference type="InterPro" id="IPR036890">
    <property type="entry name" value="HATPase_C_sf"/>
</dbReference>
<dbReference type="GO" id="GO:0005886">
    <property type="term" value="C:plasma membrane"/>
    <property type="evidence" value="ECO:0007669"/>
    <property type="project" value="TreeGrafter"/>
</dbReference>
<dbReference type="Proteomes" id="UP000196368">
    <property type="component" value="Unassembled WGS sequence"/>
</dbReference>
<dbReference type="SMART" id="SM00387">
    <property type="entry name" value="HATPase_c"/>
    <property type="match status" value="1"/>
</dbReference>
<evidence type="ECO:0000256" key="3">
    <source>
        <dbReference type="ARBA" id="ARBA00022553"/>
    </source>
</evidence>
<feature type="domain" description="Histidine kinase" evidence="7">
    <location>
        <begin position="16"/>
        <end position="250"/>
    </location>
</feature>